<keyword evidence="2" id="KW-0732">Signal</keyword>
<dbReference type="PROSITE" id="PS51257">
    <property type="entry name" value="PROKAR_LIPOPROTEIN"/>
    <property type="match status" value="1"/>
</dbReference>
<evidence type="ECO:0008006" key="5">
    <source>
        <dbReference type="Google" id="ProtNLM"/>
    </source>
</evidence>
<feature type="chain" id="PRO_5046290221" description="Tetratricopeptide repeat-containing protein" evidence="2">
    <location>
        <begin position="18"/>
        <end position="187"/>
    </location>
</feature>
<dbReference type="EMBL" id="CP122537">
    <property type="protein sequence ID" value="WGH79336.1"/>
    <property type="molecule type" value="Genomic_DNA"/>
</dbReference>
<protein>
    <recommendedName>
        <fullName evidence="5">Tetratricopeptide repeat-containing protein</fullName>
    </recommendedName>
</protein>
<evidence type="ECO:0000313" key="3">
    <source>
        <dbReference type="EMBL" id="WGH79336.1"/>
    </source>
</evidence>
<keyword evidence="4" id="KW-1185">Reference proteome</keyword>
<name>A0ABY8LDV2_9RHOB</name>
<dbReference type="InterPro" id="IPR011990">
    <property type="entry name" value="TPR-like_helical_dom_sf"/>
</dbReference>
<feature type="signal peptide" evidence="2">
    <location>
        <begin position="1"/>
        <end position="17"/>
    </location>
</feature>
<dbReference type="Proteomes" id="UP001243420">
    <property type="component" value="Chromosome"/>
</dbReference>
<evidence type="ECO:0000256" key="2">
    <source>
        <dbReference type="SAM" id="SignalP"/>
    </source>
</evidence>
<proteinExistence type="predicted"/>
<dbReference type="Pfam" id="PF13432">
    <property type="entry name" value="TPR_16"/>
    <property type="match status" value="1"/>
</dbReference>
<dbReference type="Gene3D" id="1.25.40.10">
    <property type="entry name" value="Tetratricopeptide repeat domain"/>
    <property type="match status" value="1"/>
</dbReference>
<accession>A0ABY8LDV2</accession>
<feature type="repeat" description="TPR" evidence="1">
    <location>
        <begin position="111"/>
        <end position="144"/>
    </location>
</feature>
<dbReference type="PROSITE" id="PS50005">
    <property type="entry name" value="TPR"/>
    <property type="match status" value="1"/>
</dbReference>
<dbReference type="RefSeq" id="WP_279966185.1">
    <property type="nucleotide sequence ID" value="NZ_CP122537.1"/>
</dbReference>
<gene>
    <name evidence="3" type="ORF">P8627_03465</name>
</gene>
<dbReference type="InterPro" id="IPR019734">
    <property type="entry name" value="TPR_rpt"/>
</dbReference>
<organism evidence="3 4">
    <name type="scientific">Jannaschia ovalis</name>
    <dbReference type="NCBI Taxonomy" id="3038773"/>
    <lineage>
        <taxon>Bacteria</taxon>
        <taxon>Pseudomonadati</taxon>
        <taxon>Pseudomonadota</taxon>
        <taxon>Alphaproteobacteria</taxon>
        <taxon>Rhodobacterales</taxon>
        <taxon>Roseobacteraceae</taxon>
        <taxon>Jannaschia</taxon>
    </lineage>
</organism>
<sequence>MRAALPLLAALALAACAPDISGRGALPDDPLLPPGAAEGAAIVDPMIVGDRLLAAGEPELALDTYIRAGIDGTAPESEVALAMAVANIRLGRLNQAEDQLRKLTAAEPRNARALNNLGVVLLETGRHGEAFGVLKTAFALQPSPEIRGNLRVAASKMQTVRYDDGNNDAFTLTRRDDGVYALNSPDG</sequence>
<evidence type="ECO:0000313" key="4">
    <source>
        <dbReference type="Proteomes" id="UP001243420"/>
    </source>
</evidence>
<keyword evidence="1" id="KW-0802">TPR repeat</keyword>
<evidence type="ECO:0000256" key="1">
    <source>
        <dbReference type="PROSITE-ProRule" id="PRU00339"/>
    </source>
</evidence>
<reference evidence="3 4" key="1">
    <citation type="submission" date="2023-04" db="EMBL/GenBank/DDBJ databases">
        <title>Jannaschia ovalis sp. nov., a marine bacterium isolated from sea tidal flat.</title>
        <authorList>
            <person name="Kwon D.Y."/>
            <person name="Kim J.-J."/>
        </authorList>
    </citation>
    <scope>NUCLEOTIDE SEQUENCE [LARGE SCALE GENOMIC DNA]</scope>
    <source>
        <strain evidence="3 4">GRR-S6-38</strain>
    </source>
</reference>
<dbReference type="SUPFAM" id="SSF48452">
    <property type="entry name" value="TPR-like"/>
    <property type="match status" value="1"/>
</dbReference>
<dbReference type="SMART" id="SM00028">
    <property type="entry name" value="TPR"/>
    <property type="match status" value="2"/>
</dbReference>